<name>A0ABX3WHE4_9NEIS</name>
<dbReference type="EC" id="2.1.1.37" evidence="1"/>
<dbReference type="PRINTS" id="PR00105">
    <property type="entry name" value="C5METTRFRASE"/>
</dbReference>
<dbReference type="PROSITE" id="PS51679">
    <property type="entry name" value="SAM_MT_C5"/>
    <property type="match status" value="1"/>
</dbReference>
<gene>
    <name evidence="8" type="ORF">BWD10_01290</name>
</gene>
<dbReference type="InterPro" id="IPR029063">
    <property type="entry name" value="SAM-dependent_MTases_sf"/>
</dbReference>
<comment type="similarity">
    <text evidence="7">Belongs to the class I-like SAM-binding methyltransferase superfamily. C5-methyltransferase family.</text>
</comment>
<dbReference type="Gene3D" id="3.40.50.150">
    <property type="entry name" value="Vaccinia Virus protein VP39"/>
    <property type="match status" value="1"/>
</dbReference>
<dbReference type="PANTHER" id="PTHR10629">
    <property type="entry name" value="CYTOSINE-SPECIFIC METHYLTRANSFERASE"/>
    <property type="match status" value="1"/>
</dbReference>
<dbReference type="InterPro" id="IPR001525">
    <property type="entry name" value="C5_MeTfrase"/>
</dbReference>
<evidence type="ECO:0000256" key="6">
    <source>
        <dbReference type="ARBA" id="ARBA00047422"/>
    </source>
</evidence>
<organism evidence="8 9">
    <name type="scientific">Neisseria zoodegmatis</name>
    <dbReference type="NCBI Taxonomy" id="326523"/>
    <lineage>
        <taxon>Bacteria</taxon>
        <taxon>Pseudomonadati</taxon>
        <taxon>Pseudomonadota</taxon>
        <taxon>Betaproteobacteria</taxon>
        <taxon>Neisseriales</taxon>
        <taxon>Neisseriaceae</taxon>
        <taxon>Neisseria</taxon>
    </lineage>
</organism>
<dbReference type="PANTHER" id="PTHR10629:SF52">
    <property type="entry name" value="DNA (CYTOSINE-5)-METHYLTRANSFERASE 1"/>
    <property type="match status" value="1"/>
</dbReference>
<dbReference type="EMBL" id="MTBM01000001">
    <property type="protein sequence ID" value="OSI11627.1"/>
    <property type="molecule type" value="Genomic_DNA"/>
</dbReference>
<sequence>MQLEILINMDNNLTYISLFSSSGVGCYGFKLENFDCIATNELIERRLNIQKINNKCLFNSGYILGDVTAPDVKFSILEEVDKWNNLGKGVDVIVATPPCQGMSVANHKKKPNEIERNSLVNESIYLIKKIKPKIFIIENVSSFWKTGCFYDDRIVPIGDMIMSELSEFYKIDHKIFNFKNYGSNSSRSRTLVIGVRNDILNLTTPEMLYPEYREEKKLFEIIGNMMPLKWGQYDPNDFYHSFRVYPERMRDWISSLKQGESAFDNKDDFKKPHKIVNGTVIINKAKNSDKYTRQVYNKVAPCIHTRNDQLASQNTVHPIDDRVFSIRELMMLMTIPESFKWMAKDLNELNNLSHDEKLKISKKEEINIRQSIGEAVPTEIFRQLARKINQFIKQKL</sequence>
<comment type="caution">
    <text evidence="8">The sequence shown here is derived from an EMBL/GenBank/DDBJ whole genome shotgun (WGS) entry which is preliminary data.</text>
</comment>
<dbReference type="SUPFAM" id="SSF53335">
    <property type="entry name" value="S-adenosyl-L-methionine-dependent methyltransferases"/>
    <property type="match status" value="1"/>
</dbReference>
<proteinExistence type="inferred from homology"/>
<accession>A0ABX3WHE4</accession>
<evidence type="ECO:0000256" key="2">
    <source>
        <dbReference type="ARBA" id="ARBA00022603"/>
    </source>
</evidence>
<dbReference type="Proteomes" id="UP000193466">
    <property type="component" value="Unassembled WGS sequence"/>
</dbReference>
<keyword evidence="2 7" id="KW-0489">Methyltransferase</keyword>
<dbReference type="InterPro" id="IPR018117">
    <property type="entry name" value="C5_DNA_meth_AS"/>
</dbReference>
<keyword evidence="9" id="KW-1185">Reference proteome</keyword>
<dbReference type="Pfam" id="PF00145">
    <property type="entry name" value="DNA_methylase"/>
    <property type="match status" value="1"/>
</dbReference>
<protein>
    <recommendedName>
        <fullName evidence="1">DNA (cytosine-5-)-methyltransferase</fullName>
        <ecNumber evidence="1">2.1.1.37</ecNumber>
    </recommendedName>
</protein>
<evidence type="ECO:0000313" key="9">
    <source>
        <dbReference type="Proteomes" id="UP000193466"/>
    </source>
</evidence>
<keyword evidence="3 7" id="KW-0808">Transferase</keyword>
<dbReference type="Gene3D" id="3.90.120.10">
    <property type="entry name" value="DNA Methylase, subunit A, domain 2"/>
    <property type="match status" value="1"/>
</dbReference>
<evidence type="ECO:0000256" key="3">
    <source>
        <dbReference type="ARBA" id="ARBA00022679"/>
    </source>
</evidence>
<keyword evidence="5" id="KW-0680">Restriction system</keyword>
<evidence type="ECO:0000256" key="1">
    <source>
        <dbReference type="ARBA" id="ARBA00011975"/>
    </source>
</evidence>
<reference evidence="8 9" key="1">
    <citation type="submission" date="2017-01" db="EMBL/GenBank/DDBJ databases">
        <authorList>
            <person name="Wolfgang W.J."/>
            <person name="Cole J."/>
            <person name="Wroblewski D."/>
            <person name="Mcginnis J."/>
            <person name="Musser K.A."/>
        </authorList>
    </citation>
    <scope>NUCLEOTIDE SEQUENCE [LARGE SCALE GENOMIC DNA]</scope>
    <source>
        <strain evidence="8 9">DSM 21643</strain>
    </source>
</reference>
<dbReference type="PROSITE" id="PS00094">
    <property type="entry name" value="C5_MTASE_1"/>
    <property type="match status" value="1"/>
</dbReference>
<evidence type="ECO:0000256" key="5">
    <source>
        <dbReference type="ARBA" id="ARBA00022747"/>
    </source>
</evidence>
<evidence type="ECO:0000256" key="7">
    <source>
        <dbReference type="PROSITE-ProRule" id="PRU01016"/>
    </source>
</evidence>
<dbReference type="InterPro" id="IPR050390">
    <property type="entry name" value="C5-Methyltransferase"/>
</dbReference>
<keyword evidence="4 7" id="KW-0949">S-adenosyl-L-methionine</keyword>
<evidence type="ECO:0000313" key="8">
    <source>
        <dbReference type="EMBL" id="OSI11627.1"/>
    </source>
</evidence>
<comment type="catalytic activity">
    <reaction evidence="6">
        <text>a 2'-deoxycytidine in DNA + S-adenosyl-L-methionine = a 5-methyl-2'-deoxycytidine in DNA + S-adenosyl-L-homocysteine + H(+)</text>
        <dbReference type="Rhea" id="RHEA:13681"/>
        <dbReference type="Rhea" id="RHEA-COMP:11369"/>
        <dbReference type="Rhea" id="RHEA-COMP:11370"/>
        <dbReference type="ChEBI" id="CHEBI:15378"/>
        <dbReference type="ChEBI" id="CHEBI:57856"/>
        <dbReference type="ChEBI" id="CHEBI:59789"/>
        <dbReference type="ChEBI" id="CHEBI:85452"/>
        <dbReference type="ChEBI" id="CHEBI:85454"/>
        <dbReference type="EC" id="2.1.1.37"/>
    </reaction>
</comment>
<feature type="active site" evidence="7">
    <location>
        <position position="99"/>
    </location>
</feature>
<evidence type="ECO:0000256" key="4">
    <source>
        <dbReference type="ARBA" id="ARBA00022691"/>
    </source>
</evidence>